<feature type="non-terminal residue" evidence="1">
    <location>
        <position position="185"/>
    </location>
</feature>
<evidence type="ECO:0000313" key="1">
    <source>
        <dbReference type="EMBL" id="RLE49444.1"/>
    </source>
</evidence>
<organism evidence="1 2">
    <name type="scientific">Thermoproteota archaeon</name>
    <dbReference type="NCBI Taxonomy" id="2056631"/>
    <lineage>
        <taxon>Archaea</taxon>
        <taxon>Thermoproteota</taxon>
    </lineage>
</organism>
<proteinExistence type="predicted"/>
<dbReference type="Proteomes" id="UP000278475">
    <property type="component" value="Unassembled WGS sequence"/>
</dbReference>
<reference evidence="1 2" key="1">
    <citation type="submission" date="2018-06" db="EMBL/GenBank/DDBJ databases">
        <title>Extensive metabolic versatility and redundancy in microbially diverse, dynamic hydrothermal sediments.</title>
        <authorList>
            <person name="Dombrowski N."/>
            <person name="Teske A."/>
            <person name="Baker B.J."/>
        </authorList>
    </citation>
    <scope>NUCLEOTIDE SEQUENCE [LARGE SCALE GENOMIC DNA]</scope>
    <source>
        <strain evidence="1">B66_G16</strain>
    </source>
</reference>
<protein>
    <submittedName>
        <fullName evidence="1">Uncharacterized protein</fullName>
    </submittedName>
</protein>
<accession>A0A497EPY8</accession>
<evidence type="ECO:0000313" key="2">
    <source>
        <dbReference type="Proteomes" id="UP000278475"/>
    </source>
</evidence>
<dbReference type="AlphaFoldDB" id="A0A497EPY8"/>
<comment type="caution">
    <text evidence="1">The sequence shown here is derived from an EMBL/GenBank/DDBJ whole genome shotgun (WGS) entry which is preliminary data.</text>
</comment>
<gene>
    <name evidence="1" type="ORF">DRJ31_04935</name>
</gene>
<sequence>MAKAEKVLLMSLLIVTFNYLMAIALPLTLSSQYFTYYETKVLTYDLTLKDSQFKSVTLHEGIGSFKGSAKVEGNKVFLGVFSQALAGWCLTSQIASFKWIIPLNGLLDKVDISLKIEPKPLMARSWGEFSHVGYAKLVATLTVGNKLLTLNRVNTSMTYTFHFEKPLTDKVEVTLALIAQAYAFS</sequence>
<name>A0A497EPY8_9CREN</name>
<dbReference type="EMBL" id="QMQV01000035">
    <property type="protein sequence ID" value="RLE49444.1"/>
    <property type="molecule type" value="Genomic_DNA"/>
</dbReference>